<evidence type="ECO:0000313" key="2">
    <source>
        <dbReference type="EMBL" id="CZR70246.1"/>
    </source>
</evidence>
<name>A0A1L7XZ42_9HELO</name>
<protein>
    <submittedName>
        <fullName evidence="2">Related to methyltransferase</fullName>
    </submittedName>
</protein>
<keyword evidence="2" id="KW-0808">Transferase</keyword>
<feature type="region of interest" description="Disordered" evidence="1">
    <location>
        <begin position="1"/>
        <end position="28"/>
    </location>
</feature>
<dbReference type="OrthoDB" id="2013972at2759"/>
<dbReference type="InterPro" id="IPR029063">
    <property type="entry name" value="SAM-dependent_MTases_sf"/>
</dbReference>
<dbReference type="STRING" id="576137.A0A1L7XZ42"/>
<dbReference type="GO" id="GO:0032259">
    <property type="term" value="P:methylation"/>
    <property type="evidence" value="ECO:0007669"/>
    <property type="project" value="UniProtKB-KW"/>
</dbReference>
<dbReference type="EMBL" id="FJOG01000113">
    <property type="protein sequence ID" value="CZR70246.1"/>
    <property type="molecule type" value="Genomic_DNA"/>
</dbReference>
<keyword evidence="3" id="KW-1185">Reference proteome</keyword>
<evidence type="ECO:0000256" key="1">
    <source>
        <dbReference type="SAM" id="MobiDB-lite"/>
    </source>
</evidence>
<reference evidence="2 3" key="1">
    <citation type="submission" date="2016-03" db="EMBL/GenBank/DDBJ databases">
        <authorList>
            <person name="Ploux O."/>
        </authorList>
    </citation>
    <scope>NUCLEOTIDE SEQUENCE [LARGE SCALE GENOMIC DNA]</scope>
    <source>
        <strain evidence="2 3">UAMH 11012</strain>
    </source>
</reference>
<dbReference type="Gene3D" id="3.40.50.150">
    <property type="entry name" value="Vaccinia Virus protein VP39"/>
    <property type="match status" value="1"/>
</dbReference>
<sequence>MSASIQSEDIEIPVSREDDLDSAYGDEYSSSTASISESIREFRKLANRTYQNYKSLDYCDFADQFPSAEVIGTDLSDTMPSFVPPNCRFEIDDAELEWTFKPESFDYVHLRYMLGTMADWPKLYGQAMKALKPGGYIEHFELSVVFECDDGTLSEDSPLVRWAPTQKEAAQRMGKPFGIYETVKRDIIAAGFEDVQEHKFKLPVGPWSSDKKMKEIGLWNLFFFLKDIEGFTLYLMCKFMGWTHTEVQVWVAQITAALKDSRTHVYYKATVVYGRKPLSATE</sequence>
<evidence type="ECO:0000313" key="3">
    <source>
        <dbReference type="Proteomes" id="UP000184330"/>
    </source>
</evidence>
<dbReference type="Pfam" id="PF13489">
    <property type="entry name" value="Methyltransf_23"/>
    <property type="match status" value="1"/>
</dbReference>
<dbReference type="PANTHER" id="PTHR43591:SF10">
    <property type="entry name" value="ABC TRANSMEMBRANE TYPE-1 DOMAIN-CONTAINING PROTEIN-RELATED"/>
    <property type="match status" value="1"/>
</dbReference>
<keyword evidence="2" id="KW-0489">Methyltransferase</keyword>
<gene>
    <name evidence="2" type="ORF">PAC_20147</name>
</gene>
<dbReference type="AlphaFoldDB" id="A0A1L7XZ42"/>
<proteinExistence type="predicted"/>
<dbReference type="Proteomes" id="UP000184330">
    <property type="component" value="Unassembled WGS sequence"/>
</dbReference>
<dbReference type="GO" id="GO:0008168">
    <property type="term" value="F:methyltransferase activity"/>
    <property type="evidence" value="ECO:0007669"/>
    <property type="project" value="UniProtKB-KW"/>
</dbReference>
<accession>A0A1L7XZ42</accession>
<organism evidence="2 3">
    <name type="scientific">Phialocephala subalpina</name>
    <dbReference type="NCBI Taxonomy" id="576137"/>
    <lineage>
        <taxon>Eukaryota</taxon>
        <taxon>Fungi</taxon>
        <taxon>Dikarya</taxon>
        <taxon>Ascomycota</taxon>
        <taxon>Pezizomycotina</taxon>
        <taxon>Leotiomycetes</taxon>
        <taxon>Helotiales</taxon>
        <taxon>Mollisiaceae</taxon>
        <taxon>Phialocephala</taxon>
        <taxon>Phialocephala fortinii species complex</taxon>
    </lineage>
</organism>
<dbReference type="PANTHER" id="PTHR43591">
    <property type="entry name" value="METHYLTRANSFERASE"/>
    <property type="match status" value="1"/>
</dbReference>
<dbReference type="SUPFAM" id="SSF53335">
    <property type="entry name" value="S-adenosyl-L-methionine-dependent methyltransferases"/>
    <property type="match status" value="1"/>
</dbReference>
<dbReference type="CDD" id="cd02440">
    <property type="entry name" value="AdoMet_MTases"/>
    <property type="match status" value="1"/>
</dbReference>